<dbReference type="InterPro" id="IPR001969">
    <property type="entry name" value="Aspartic_peptidase_AS"/>
</dbReference>
<keyword evidence="1" id="KW-0863">Zinc-finger</keyword>
<sequence>MCASFCVTSEYLWPLTSGQDEKAGQYLAVYLKDDAKAFYHKQQETVRKSFSELSKALKKRYEGGLALLKYKREFNSRSRKEGEPLHSFLADLRLAYDRAYAPPTVDELPETPNTAQKKVHNEQLGALAFYETRKGEDVLCQFINGLKKDLREVLNNCNFGGREGTVEQKLGQLTRSTQVPPLFAAVRRGGKWTGRQRHIPRPTDICRACNGRGHWARSCPTLNANAGGWPRTPTPALDANQGVNYPYRSQKEPIINTVHKASATYRKSYHVEGTVNEEKSMFLVDTGAEMSMISSSAPGLVVKESRVAPVSITHQPITVRGKAVVELKLGDVQTQWTFLVVDDLKESVLGADFIDSHHESSWGVRDGALWLDDWKTPLINPRKCSKVLVDDYSPVVARCTVELPARHQMLIPMRTKDGDSRAGLFESKRTPGGVLMSKTVVDGDKKGGFWVKAVNLSDENVTLFKNQKIGILTDIDDCSEPFNLAKETDCPTVSYLVMISHEEVSRNLALIS</sequence>
<name>A0A9X0CM21_9CNID</name>
<organism evidence="3 4">
    <name type="scientific">Desmophyllum pertusum</name>
    <dbReference type="NCBI Taxonomy" id="174260"/>
    <lineage>
        <taxon>Eukaryota</taxon>
        <taxon>Metazoa</taxon>
        <taxon>Cnidaria</taxon>
        <taxon>Anthozoa</taxon>
        <taxon>Hexacorallia</taxon>
        <taxon>Scleractinia</taxon>
        <taxon>Caryophylliina</taxon>
        <taxon>Caryophylliidae</taxon>
        <taxon>Desmophyllum</taxon>
    </lineage>
</organism>
<dbReference type="OrthoDB" id="422540at2759"/>
<keyword evidence="1" id="KW-0479">Metal-binding</keyword>
<accession>A0A9X0CM21</accession>
<dbReference type="Gene3D" id="4.10.60.10">
    <property type="entry name" value="Zinc finger, CCHC-type"/>
    <property type="match status" value="1"/>
</dbReference>
<dbReference type="SUPFAM" id="SSF57756">
    <property type="entry name" value="Retrovirus zinc finger-like domains"/>
    <property type="match status" value="1"/>
</dbReference>
<evidence type="ECO:0000313" key="3">
    <source>
        <dbReference type="EMBL" id="KAJ7365130.1"/>
    </source>
</evidence>
<proteinExistence type="predicted"/>
<feature type="domain" description="CCHC-type" evidence="2">
    <location>
        <begin position="206"/>
        <end position="220"/>
    </location>
</feature>
<dbReference type="SMART" id="SM00343">
    <property type="entry name" value="ZnF_C2HC"/>
    <property type="match status" value="1"/>
</dbReference>
<dbReference type="GO" id="GO:0008270">
    <property type="term" value="F:zinc ion binding"/>
    <property type="evidence" value="ECO:0007669"/>
    <property type="project" value="UniProtKB-KW"/>
</dbReference>
<dbReference type="EMBL" id="MU827304">
    <property type="protein sequence ID" value="KAJ7365130.1"/>
    <property type="molecule type" value="Genomic_DNA"/>
</dbReference>
<keyword evidence="1" id="KW-0862">Zinc</keyword>
<keyword evidence="4" id="KW-1185">Reference proteome</keyword>
<dbReference type="Gene3D" id="2.40.70.10">
    <property type="entry name" value="Acid Proteases"/>
    <property type="match status" value="1"/>
</dbReference>
<dbReference type="GO" id="GO:0006508">
    <property type="term" value="P:proteolysis"/>
    <property type="evidence" value="ECO:0007669"/>
    <property type="project" value="InterPro"/>
</dbReference>
<evidence type="ECO:0000313" key="4">
    <source>
        <dbReference type="Proteomes" id="UP001163046"/>
    </source>
</evidence>
<reference evidence="3" key="1">
    <citation type="submission" date="2023-01" db="EMBL/GenBank/DDBJ databases">
        <title>Genome assembly of the deep-sea coral Lophelia pertusa.</title>
        <authorList>
            <person name="Herrera S."/>
            <person name="Cordes E."/>
        </authorList>
    </citation>
    <scope>NUCLEOTIDE SEQUENCE</scope>
    <source>
        <strain evidence="3">USNM1676648</strain>
        <tissue evidence="3">Polyp</tissue>
    </source>
</reference>
<evidence type="ECO:0000256" key="1">
    <source>
        <dbReference type="PROSITE-ProRule" id="PRU00047"/>
    </source>
</evidence>
<dbReference type="InterPro" id="IPR001878">
    <property type="entry name" value="Znf_CCHC"/>
</dbReference>
<dbReference type="GO" id="GO:0003676">
    <property type="term" value="F:nucleic acid binding"/>
    <property type="evidence" value="ECO:0007669"/>
    <property type="project" value="InterPro"/>
</dbReference>
<dbReference type="InterPro" id="IPR036875">
    <property type="entry name" value="Znf_CCHC_sf"/>
</dbReference>
<comment type="caution">
    <text evidence="3">The sequence shown here is derived from an EMBL/GenBank/DDBJ whole genome shotgun (WGS) entry which is preliminary data.</text>
</comment>
<dbReference type="GO" id="GO:0004190">
    <property type="term" value="F:aspartic-type endopeptidase activity"/>
    <property type="evidence" value="ECO:0007669"/>
    <property type="project" value="InterPro"/>
</dbReference>
<dbReference type="InterPro" id="IPR021109">
    <property type="entry name" value="Peptidase_aspartic_dom_sf"/>
</dbReference>
<dbReference type="Proteomes" id="UP001163046">
    <property type="component" value="Unassembled WGS sequence"/>
</dbReference>
<evidence type="ECO:0000259" key="2">
    <source>
        <dbReference type="PROSITE" id="PS50158"/>
    </source>
</evidence>
<protein>
    <recommendedName>
        <fullName evidence="2">CCHC-type domain-containing protein</fullName>
    </recommendedName>
</protein>
<dbReference type="AlphaFoldDB" id="A0A9X0CM21"/>
<dbReference type="PROSITE" id="PS50158">
    <property type="entry name" value="ZF_CCHC"/>
    <property type="match status" value="1"/>
</dbReference>
<dbReference type="SUPFAM" id="SSF50630">
    <property type="entry name" value="Acid proteases"/>
    <property type="match status" value="1"/>
</dbReference>
<gene>
    <name evidence="3" type="ORF">OS493_007779</name>
</gene>
<dbReference type="PROSITE" id="PS00141">
    <property type="entry name" value="ASP_PROTEASE"/>
    <property type="match status" value="1"/>
</dbReference>
<dbReference type="CDD" id="cd00303">
    <property type="entry name" value="retropepsin_like"/>
    <property type="match status" value="1"/>
</dbReference>
<dbReference type="Pfam" id="PF13975">
    <property type="entry name" value="gag-asp_proteas"/>
    <property type="match status" value="1"/>
</dbReference>